<accession>A0ABT3T121</accession>
<evidence type="ECO:0000313" key="2">
    <source>
        <dbReference type="EMBL" id="MCX2975958.1"/>
    </source>
</evidence>
<evidence type="ECO:0000313" key="3">
    <source>
        <dbReference type="Proteomes" id="UP001143304"/>
    </source>
</evidence>
<evidence type="ECO:0000256" key="1">
    <source>
        <dbReference type="SAM" id="Phobius"/>
    </source>
</evidence>
<sequence length="190" mass="20604">MSDTLNCDAGHCASGGGMMSARVCVLVSIWLSLFFLPLKAMGCAGHLYFDPDKMGFFGGTVARMAGLVPPKPVFGLEHVDMAKAVVGQEGEILVQFDRPFFSKNVRLKASSTKNLRVLNAEFPLEDREGSISIPYRVLGEGAATITLTVTGEHKGESVRQLGRIYVRASKAIAEPAQNQDQDQELQVSDR</sequence>
<keyword evidence="1" id="KW-0472">Membrane</keyword>
<dbReference type="Proteomes" id="UP001143304">
    <property type="component" value="Unassembled WGS sequence"/>
</dbReference>
<gene>
    <name evidence="2" type="ORF">EYC82_01135</name>
</gene>
<protein>
    <submittedName>
        <fullName evidence="2">Uncharacterized protein</fullName>
    </submittedName>
</protein>
<dbReference type="RefSeq" id="WP_279247716.1">
    <property type="nucleotide sequence ID" value="NZ_SHNO01000001.1"/>
</dbReference>
<keyword evidence="3" id="KW-1185">Reference proteome</keyword>
<keyword evidence="1" id="KW-0812">Transmembrane</keyword>
<organism evidence="2 3">
    <name type="scientific">Candidatus Marimicrobium litorale</name>
    <dbReference type="NCBI Taxonomy" id="2518991"/>
    <lineage>
        <taxon>Bacteria</taxon>
        <taxon>Pseudomonadati</taxon>
        <taxon>Pseudomonadota</taxon>
        <taxon>Gammaproteobacteria</taxon>
        <taxon>Cellvibrionales</taxon>
        <taxon>Halieaceae</taxon>
        <taxon>Marimicrobium</taxon>
    </lineage>
</organism>
<reference evidence="2" key="1">
    <citation type="submission" date="2019-02" db="EMBL/GenBank/DDBJ databases">
        <authorList>
            <person name="Li S.-H."/>
        </authorList>
    </citation>
    <scope>NUCLEOTIDE SEQUENCE</scope>
    <source>
        <strain evidence="2">IMCC11814</strain>
    </source>
</reference>
<keyword evidence="1" id="KW-1133">Transmembrane helix</keyword>
<feature type="transmembrane region" description="Helical" evidence="1">
    <location>
        <begin position="20"/>
        <end position="38"/>
    </location>
</feature>
<proteinExistence type="predicted"/>
<comment type="caution">
    <text evidence="2">The sequence shown here is derived from an EMBL/GenBank/DDBJ whole genome shotgun (WGS) entry which is preliminary data.</text>
</comment>
<dbReference type="EMBL" id="SHNO01000001">
    <property type="protein sequence ID" value="MCX2975958.1"/>
    <property type="molecule type" value="Genomic_DNA"/>
</dbReference>
<name>A0ABT3T121_9GAMM</name>